<accession>W2RRH2</accession>
<dbReference type="OrthoDB" id="64915at2759"/>
<proteinExistence type="predicted"/>
<dbReference type="InterPro" id="IPR036291">
    <property type="entry name" value="NAD(P)-bd_dom_sf"/>
</dbReference>
<dbReference type="HOGENOM" id="CLU_028866_0_0_1"/>
<dbReference type="Proteomes" id="UP000030752">
    <property type="component" value="Unassembled WGS sequence"/>
</dbReference>
<feature type="region of interest" description="Disordered" evidence="1">
    <location>
        <begin position="365"/>
        <end position="384"/>
    </location>
</feature>
<feature type="compositionally biased region" description="Polar residues" evidence="1">
    <location>
        <begin position="367"/>
        <end position="384"/>
    </location>
</feature>
<keyword evidence="4" id="KW-1185">Reference proteome</keyword>
<evidence type="ECO:0000259" key="2">
    <source>
        <dbReference type="Pfam" id="PF01408"/>
    </source>
</evidence>
<dbReference type="STRING" id="1220924.W2RRH2"/>
<dbReference type="SUPFAM" id="SSF51735">
    <property type="entry name" value="NAD(P)-binding Rossmann-fold domains"/>
    <property type="match status" value="1"/>
</dbReference>
<dbReference type="InParanoid" id="W2RRH2"/>
<sequence>MPVRIGIIGCGEITQVVHIPTIGHLSDLFTITYLCDVSNDALVHCQGRIAGKQPSVTRNAEDLCCSPNVDVVLVANSDAFHVPHTLLGLKYNKTVLVEKPMALNLRDADLIIEAEKASSGQVMVGYMRRYAAAFQDAVKELGGRTILYARVRDIIGPNAAFVTQSGTFPKVFSDFSAEDSNELKARTDGFLEQALVQELGLPVTPSNTLMWRLLGGLGSHDLSAMREVLGMPEEVRGAVNCGSTENLFWSALFQYPSFAVSYESGIDSVPRFDAAIEIFTQDKTVKICYDTPYIKGLPTTMFIREKLLDGSYRESTTRRTYEDPYTLEFKELYAVVTEGKPIKTTPADARKDVEIFGMIMRAGARGDNSSSASKVAPLTNGNSH</sequence>
<dbReference type="GO" id="GO:0005737">
    <property type="term" value="C:cytoplasm"/>
    <property type="evidence" value="ECO:0007669"/>
    <property type="project" value="TreeGrafter"/>
</dbReference>
<protein>
    <recommendedName>
        <fullName evidence="2">Gfo/Idh/MocA-like oxidoreductase N-terminal domain-containing protein</fullName>
    </recommendedName>
</protein>
<dbReference type="VEuPathDB" id="FungiDB:HMPREF1541_06931"/>
<name>W2RRH2_CYPE1</name>
<dbReference type="Gene3D" id="3.40.50.720">
    <property type="entry name" value="NAD(P)-binding Rossmann-like Domain"/>
    <property type="match status" value="1"/>
</dbReference>
<dbReference type="GO" id="GO:0000166">
    <property type="term" value="F:nucleotide binding"/>
    <property type="evidence" value="ECO:0007669"/>
    <property type="project" value="InterPro"/>
</dbReference>
<dbReference type="PANTHER" id="PTHR42840:SF7">
    <property type="entry name" value="BINDING ROSSMANN FOLD OXIDOREDUCTASE, PUTATIVE (AFU_ORTHOLOGUE AFUA_4G10190)-RELATED"/>
    <property type="match status" value="1"/>
</dbReference>
<dbReference type="Gene3D" id="3.30.360.10">
    <property type="entry name" value="Dihydrodipicolinate Reductase, domain 2"/>
    <property type="match status" value="1"/>
</dbReference>
<feature type="domain" description="Gfo/Idh/MocA-like oxidoreductase N-terminal" evidence="2">
    <location>
        <begin position="3"/>
        <end position="126"/>
    </location>
</feature>
<dbReference type="RefSeq" id="XP_008719479.1">
    <property type="nucleotide sequence ID" value="XM_008721257.1"/>
</dbReference>
<dbReference type="EMBL" id="KB822722">
    <property type="protein sequence ID" value="ETN38890.1"/>
    <property type="molecule type" value="Genomic_DNA"/>
</dbReference>
<dbReference type="GeneID" id="19974270"/>
<reference evidence="3 4" key="1">
    <citation type="submission" date="2013-03" db="EMBL/GenBank/DDBJ databases">
        <title>The Genome Sequence of Phialophora europaea CBS 101466.</title>
        <authorList>
            <consortium name="The Broad Institute Genomics Platform"/>
            <person name="Cuomo C."/>
            <person name="de Hoog S."/>
            <person name="Gorbushina A."/>
            <person name="Walker B."/>
            <person name="Young S.K."/>
            <person name="Zeng Q."/>
            <person name="Gargeya S."/>
            <person name="Fitzgerald M."/>
            <person name="Haas B."/>
            <person name="Abouelleil A."/>
            <person name="Allen A.W."/>
            <person name="Alvarado L."/>
            <person name="Arachchi H.M."/>
            <person name="Berlin A.M."/>
            <person name="Chapman S.B."/>
            <person name="Gainer-Dewar J."/>
            <person name="Goldberg J."/>
            <person name="Griggs A."/>
            <person name="Gujja S."/>
            <person name="Hansen M."/>
            <person name="Howarth C."/>
            <person name="Imamovic A."/>
            <person name="Ireland A."/>
            <person name="Larimer J."/>
            <person name="McCowan C."/>
            <person name="Murphy C."/>
            <person name="Pearson M."/>
            <person name="Poon T.W."/>
            <person name="Priest M."/>
            <person name="Roberts A."/>
            <person name="Saif S."/>
            <person name="Shea T."/>
            <person name="Sisk P."/>
            <person name="Sykes S."/>
            <person name="Wortman J."/>
            <person name="Nusbaum C."/>
            <person name="Birren B."/>
        </authorList>
    </citation>
    <scope>NUCLEOTIDE SEQUENCE [LARGE SCALE GENOMIC DNA]</scope>
    <source>
        <strain evidence="3 4">CBS 101466</strain>
    </source>
</reference>
<dbReference type="InterPro" id="IPR000683">
    <property type="entry name" value="Gfo/Idh/MocA-like_OxRdtase_N"/>
</dbReference>
<dbReference type="AlphaFoldDB" id="W2RRH2"/>
<evidence type="ECO:0000313" key="4">
    <source>
        <dbReference type="Proteomes" id="UP000030752"/>
    </source>
</evidence>
<organism evidence="3 4">
    <name type="scientific">Cyphellophora europaea (strain CBS 101466)</name>
    <name type="common">Phialophora europaea</name>
    <dbReference type="NCBI Taxonomy" id="1220924"/>
    <lineage>
        <taxon>Eukaryota</taxon>
        <taxon>Fungi</taxon>
        <taxon>Dikarya</taxon>
        <taxon>Ascomycota</taxon>
        <taxon>Pezizomycotina</taxon>
        <taxon>Eurotiomycetes</taxon>
        <taxon>Chaetothyriomycetidae</taxon>
        <taxon>Chaetothyriales</taxon>
        <taxon>Cyphellophoraceae</taxon>
        <taxon>Cyphellophora</taxon>
    </lineage>
</organism>
<evidence type="ECO:0000256" key="1">
    <source>
        <dbReference type="SAM" id="MobiDB-lite"/>
    </source>
</evidence>
<evidence type="ECO:0000313" key="3">
    <source>
        <dbReference type="EMBL" id="ETN38890.1"/>
    </source>
</evidence>
<dbReference type="eggNOG" id="ENOG502QTKU">
    <property type="taxonomic scope" value="Eukaryota"/>
</dbReference>
<dbReference type="GO" id="GO:0006740">
    <property type="term" value="P:NADPH regeneration"/>
    <property type="evidence" value="ECO:0007669"/>
    <property type="project" value="TreeGrafter"/>
</dbReference>
<dbReference type="PANTHER" id="PTHR42840">
    <property type="entry name" value="NAD(P)-BINDING ROSSMANN-FOLD SUPERFAMILY PROTEIN-RELATED"/>
    <property type="match status" value="1"/>
</dbReference>
<dbReference type="Pfam" id="PF01408">
    <property type="entry name" value="GFO_IDH_MocA"/>
    <property type="match status" value="1"/>
</dbReference>
<dbReference type="GO" id="GO:0016491">
    <property type="term" value="F:oxidoreductase activity"/>
    <property type="evidence" value="ECO:0007669"/>
    <property type="project" value="TreeGrafter"/>
</dbReference>
<gene>
    <name evidence="3" type="ORF">HMPREF1541_06931</name>
</gene>